<dbReference type="Proteomes" id="UP000777438">
    <property type="component" value="Unassembled WGS sequence"/>
</dbReference>
<dbReference type="Pfam" id="PF00172">
    <property type="entry name" value="Zn_clus"/>
    <property type="match status" value="1"/>
</dbReference>
<feature type="compositionally biased region" description="Polar residues" evidence="5">
    <location>
        <begin position="413"/>
        <end position="443"/>
    </location>
</feature>
<feature type="region of interest" description="Disordered" evidence="5">
    <location>
        <begin position="1"/>
        <end position="158"/>
    </location>
</feature>
<keyword evidence="8" id="KW-1185">Reference proteome</keyword>
<feature type="region of interest" description="Disordered" evidence="5">
    <location>
        <begin position="465"/>
        <end position="486"/>
    </location>
</feature>
<feature type="compositionally biased region" description="Basic and acidic residues" evidence="5">
    <location>
        <begin position="1"/>
        <end position="20"/>
    </location>
</feature>
<protein>
    <recommendedName>
        <fullName evidence="6">Zn(2)-C6 fungal-type domain-containing protein</fullName>
    </recommendedName>
</protein>
<dbReference type="AlphaFoldDB" id="A0A9P9ARL2"/>
<dbReference type="GO" id="GO:0008270">
    <property type="term" value="F:zinc ion binding"/>
    <property type="evidence" value="ECO:0007669"/>
    <property type="project" value="InterPro"/>
</dbReference>
<feature type="compositionally biased region" description="Polar residues" evidence="5">
    <location>
        <begin position="387"/>
        <end position="397"/>
    </location>
</feature>
<accession>A0A9P9ARL2</accession>
<keyword evidence="3" id="KW-0804">Transcription</keyword>
<feature type="compositionally biased region" description="Low complexity" evidence="5">
    <location>
        <begin position="39"/>
        <end position="50"/>
    </location>
</feature>
<dbReference type="SUPFAM" id="SSF57701">
    <property type="entry name" value="Zn2/Cys6 DNA-binding domain"/>
    <property type="match status" value="1"/>
</dbReference>
<dbReference type="CDD" id="cd00067">
    <property type="entry name" value="GAL4"/>
    <property type="match status" value="1"/>
</dbReference>
<feature type="domain" description="Zn(2)-C6 fungal-type" evidence="6">
    <location>
        <begin position="188"/>
        <end position="222"/>
    </location>
</feature>
<keyword evidence="2" id="KW-0238">DNA-binding</keyword>
<dbReference type="InterPro" id="IPR036864">
    <property type="entry name" value="Zn2-C6_fun-type_DNA-bd_sf"/>
</dbReference>
<reference evidence="7 8" key="1">
    <citation type="journal article" date="2021" name="Nat. Commun.">
        <title>Genetic determinants of endophytism in the Arabidopsis root mycobiome.</title>
        <authorList>
            <person name="Mesny F."/>
            <person name="Miyauchi S."/>
            <person name="Thiergart T."/>
            <person name="Pickel B."/>
            <person name="Atanasova L."/>
            <person name="Karlsson M."/>
            <person name="Huettel B."/>
            <person name="Barry K.W."/>
            <person name="Haridas S."/>
            <person name="Chen C."/>
            <person name="Bauer D."/>
            <person name="Andreopoulos W."/>
            <person name="Pangilinan J."/>
            <person name="LaButti K."/>
            <person name="Riley R."/>
            <person name="Lipzen A."/>
            <person name="Clum A."/>
            <person name="Drula E."/>
            <person name="Henrissat B."/>
            <person name="Kohler A."/>
            <person name="Grigoriev I.V."/>
            <person name="Martin F.M."/>
            <person name="Hacquard S."/>
        </authorList>
    </citation>
    <scope>NUCLEOTIDE SEQUENCE [LARGE SCALE GENOMIC DNA]</scope>
    <source>
        <strain evidence="7 8">MPI-CAGE-CH-0241</strain>
    </source>
</reference>
<feature type="compositionally biased region" description="Pro residues" evidence="5">
    <location>
        <begin position="22"/>
        <end position="33"/>
    </location>
</feature>
<keyword evidence="1" id="KW-0805">Transcription regulation</keyword>
<sequence length="486" mass="51800">MADDSYRKEYPQNSRPEDNQSRPPPSQYPPPPQDNAQRAAEAPPSSMAASVTLPSIQHGSYSYNQGRGYPHDPRYPSPGAVNGYPSPGQQQHPPPPQQAQQPPPQQQQPPYLPPLQPQSDPRSPYPRHRTTAATMRTAPPQGPPPPGGVYRDYRPNYPPGVFDYPPVGPPGAAQPLTQAAPRQRTSIACRYCRKRKIRCSGYQSAPGGKCQNCARMNQECIFQPVSSSSSTAFIPVSAVPGGVPPGTQLFGAYGQPLAPGTVPPHPGGPPPHAQAPPHGPPPHVGPPYQQHPTSAPPIPPPAGYYGAPVQSPTGSFSSYGDPPRADDGQVTGRRRRRTSEEQEEGYRLPPPRPSTDDDPRRRSPAEFSNNSSSGGLPYNPYPGAKQSPVNSAVNTLPPSGGNYATRAPASRSPPGQNGSSGTSTPARNQQPQKGNSSVMSLSNLVTDIDKGMIERLNRPVDRLAIHTDQAAQAQKKDGKSSQNGSS</sequence>
<evidence type="ECO:0000259" key="6">
    <source>
        <dbReference type="PROSITE" id="PS50048"/>
    </source>
</evidence>
<dbReference type="PROSITE" id="PS00463">
    <property type="entry name" value="ZN2_CY6_FUNGAL_1"/>
    <property type="match status" value="1"/>
</dbReference>
<dbReference type="GO" id="GO:0000981">
    <property type="term" value="F:DNA-binding transcription factor activity, RNA polymerase II-specific"/>
    <property type="evidence" value="ECO:0007669"/>
    <property type="project" value="InterPro"/>
</dbReference>
<gene>
    <name evidence="7" type="ORF">B0T10DRAFT_573903</name>
</gene>
<comment type="caution">
    <text evidence="7">The sequence shown here is derived from an EMBL/GenBank/DDBJ whole genome shotgun (WGS) entry which is preliminary data.</text>
</comment>
<feature type="compositionally biased region" description="Basic and acidic residues" evidence="5">
    <location>
        <begin position="354"/>
        <end position="364"/>
    </location>
</feature>
<evidence type="ECO:0000313" key="7">
    <source>
        <dbReference type="EMBL" id="KAH6887935.1"/>
    </source>
</evidence>
<keyword evidence="4" id="KW-0539">Nucleus</keyword>
<evidence type="ECO:0000256" key="4">
    <source>
        <dbReference type="ARBA" id="ARBA00023242"/>
    </source>
</evidence>
<evidence type="ECO:0000256" key="2">
    <source>
        <dbReference type="ARBA" id="ARBA00023125"/>
    </source>
</evidence>
<dbReference type="PANTHER" id="PTHR47424:SF3">
    <property type="entry name" value="REGULATORY PROTEIN GAL4"/>
    <property type="match status" value="1"/>
</dbReference>
<dbReference type="GO" id="GO:0000435">
    <property type="term" value="P:positive regulation of transcription from RNA polymerase II promoter by galactose"/>
    <property type="evidence" value="ECO:0007669"/>
    <property type="project" value="TreeGrafter"/>
</dbReference>
<feature type="compositionally biased region" description="Pro residues" evidence="5">
    <location>
        <begin position="261"/>
        <end position="285"/>
    </location>
</feature>
<evidence type="ECO:0000256" key="5">
    <source>
        <dbReference type="SAM" id="MobiDB-lite"/>
    </source>
</evidence>
<dbReference type="PANTHER" id="PTHR47424">
    <property type="entry name" value="REGULATORY PROTEIN GAL4"/>
    <property type="match status" value="1"/>
</dbReference>
<organism evidence="7 8">
    <name type="scientific">Thelonectria olida</name>
    <dbReference type="NCBI Taxonomy" id="1576542"/>
    <lineage>
        <taxon>Eukaryota</taxon>
        <taxon>Fungi</taxon>
        <taxon>Dikarya</taxon>
        <taxon>Ascomycota</taxon>
        <taxon>Pezizomycotina</taxon>
        <taxon>Sordariomycetes</taxon>
        <taxon>Hypocreomycetidae</taxon>
        <taxon>Hypocreales</taxon>
        <taxon>Nectriaceae</taxon>
        <taxon>Thelonectria</taxon>
    </lineage>
</organism>
<evidence type="ECO:0000256" key="1">
    <source>
        <dbReference type="ARBA" id="ARBA00023015"/>
    </source>
</evidence>
<dbReference type="GO" id="GO:0005634">
    <property type="term" value="C:nucleus"/>
    <property type="evidence" value="ECO:0007669"/>
    <property type="project" value="TreeGrafter"/>
</dbReference>
<dbReference type="Gene3D" id="4.10.240.10">
    <property type="entry name" value="Zn(2)-C6 fungal-type DNA-binding domain"/>
    <property type="match status" value="1"/>
</dbReference>
<evidence type="ECO:0000313" key="8">
    <source>
        <dbReference type="Proteomes" id="UP000777438"/>
    </source>
</evidence>
<dbReference type="SMART" id="SM00066">
    <property type="entry name" value="GAL4"/>
    <property type="match status" value="1"/>
</dbReference>
<dbReference type="InterPro" id="IPR051127">
    <property type="entry name" value="Fungal_SecMet_Regulators"/>
</dbReference>
<dbReference type="EMBL" id="JAGPYM010000013">
    <property type="protein sequence ID" value="KAH6887935.1"/>
    <property type="molecule type" value="Genomic_DNA"/>
</dbReference>
<name>A0A9P9ARL2_9HYPO</name>
<feature type="compositionally biased region" description="Polar residues" evidence="5">
    <location>
        <begin position="52"/>
        <end position="65"/>
    </location>
</feature>
<dbReference type="PROSITE" id="PS50048">
    <property type="entry name" value="ZN2_CY6_FUNGAL_2"/>
    <property type="match status" value="1"/>
</dbReference>
<dbReference type="GO" id="GO:0000978">
    <property type="term" value="F:RNA polymerase II cis-regulatory region sequence-specific DNA binding"/>
    <property type="evidence" value="ECO:0007669"/>
    <property type="project" value="TreeGrafter"/>
</dbReference>
<dbReference type="InterPro" id="IPR001138">
    <property type="entry name" value="Zn2Cys6_DnaBD"/>
</dbReference>
<proteinExistence type="predicted"/>
<feature type="compositionally biased region" description="Pro residues" evidence="5">
    <location>
        <begin position="92"/>
        <end position="116"/>
    </location>
</feature>
<feature type="region of interest" description="Disordered" evidence="5">
    <location>
        <begin position="247"/>
        <end position="443"/>
    </location>
</feature>
<dbReference type="OrthoDB" id="5401558at2759"/>
<evidence type="ECO:0000256" key="3">
    <source>
        <dbReference type="ARBA" id="ARBA00023163"/>
    </source>
</evidence>